<feature type="domain" description="EamA" evidence="6">
    <location>
        <begin position="6"/>
        <end position="134"/>
    </location>
</feature>
<evidence type="ECO:0000259" key="6">
    <source>
        <dbReference type="Pfam" id="PF00892"/>
    </source>
</evidence>
<feature type="transmembrane region" description="Helical" evidence="5">
    <location>
        <begin position="232"/>
        <end position="251"/>
    </location>
</feature>
<dbReference type="Proteomes" id="UP000537126">
    <property type="component" value="Unassembled WGS sequence"/>
</dbReference>
<dbReference type="EMBL" id="JAASRN010000002">
    <property type="protein sequence ID" value="NIK73639.1"/>
    <property type="molecule type" value="Genomic_DNA"/>
</dbReference>
<keyword evidence="2 5" id="KW-0812">Transmembrane</keyword>
<evidence type="ECO:0000313" key="8">
    <source>
        <dbReference type="Proteomes" id="UP000537126"/>
    </source>
</evidence>
<protein>
    <submittedName>
        <fullName evidence="7">Drug/metabolite transporter (DMT)-like permease</fullName>
    </submittedName>
</protein>
<keyword evidence="8" id="KW-1185">Reference proteome</keyword>
<feature type="transmembrane region" description="Helical" evidence="5">
    <location>
        <begin position="37"/>
        <end position="55"/>
    </location>
</feature>
<dbReference type="SUPFAM" id="SSF103481">
    <property type="entry name" value="Multidrug resistance efflux transporter EmrE"/>
    <property type="match status" value="2"/>
</dbReference>
<dbReference type="InterPro" id="IPR037185">
    <property type="entry name" value="EmrE-like"/>
</dbReference>
<accession>A0A846MQA1</accession>
<dbReference type="Pfam" id="PF00892">
    <property type="entry name" value="EamA"/>
    <property type="match status" value="2"/>
</dbReference>
<feature type="transmembrane region" description="Helical" evidence="5">
    <location>
        <begin position="91"/>
        <end position="112"/>
    </location>
</feature>
<evidence type="ECO:0000256" key="5">
    <source>
        <dbReference type="SAM" id="Phobius"/>
    </source>
</evidence>
<feature type="transmembrane region" description="Helical" evidence="5">
    <location>
        <begin position="119"/>
        <end position="137"/>
    </location>
</feature>
<dbReference type="RefSeq" id="WP_243844165.1">
    <property type="nucleotide sequence ID" value="NZ_JAASRN010000002.1"/>
</dbReference>
<comment type="subcellular location">
    <subcellularLocation>
        <location evidence="1">Membrane</location>
        <topology evidence="1">Multi-pass membrane protein</topology>
    </subcellularLocation>
</comment>
<proteinExistence type="predicted"/>
<feature type="transmembrane region" description="Helical" evidence="5">
    <location>
        <begin position="175"/>
        <end position="197"/>
    </location>
</feature>
<evidence type="ECO:0000256" key="3">
    <source>
        <dbReference type="ARBA" id="ARBA00022989"/>
    </source>
</evidence>
<gene>
    <name evidence="7" type="ORF">FHS56_001152</name>
</gene>
<feature type="transmembrane region" description="Helical" evidence="5">
    <location>
        <begin position="257"/>
        <end position="276"/>
    </location>
</feature>
<keyword evidence="3 5" id="KW-1133">Transmembrane helix</keyword>
<reference evidence="7 8" key="1">
    <citation type="submission" date="2020-03" db="EMBL/GenBank/DDBJ databases">
        <title>Genomic Encyclopedia of Type Strains, Phase IV (KMG-IV): sequencing the most valuable type-strain genomes for metagenomic binning, comparative biology and taxonomic classification.</title>
        <authorList>
            <person name="Goeker M."/>
        </authorList>
    </citation>
    <scope>NUCLEOTIDE SEQUENCE [LARGE SCALE GENOMIC DNA]</scope>
    <source>
        <strain evidence="7 8">DSM 5718</strain>
    </source>
</reference>
<evidence type="ECO:0000256" key="4">
    <source>
        <dbReference type="ARBA" id="ARBA00023136"/>
    </source>
</evidence>
<evidence type="ECO:0000256" key="2">
    <source>
        <dbReference type="ARBA" id="ARBA00022692"/>
    </source>
</evidence>
<feature type="transmembrane region" description="Helical" evidence="5">
    <location>
        <begin position="203"/>
        <end position="220"/>
    </location>
</feature>
<evidence type="ECO:0000256" key="1">
    <source>
        <dbReference type="ARBA" id="ARBA00004141"/>
    </source>
</evidence>
<sequence length="290" mass="32436">MPIISRGIKWMFAASFLFALMNLCVKRLPHIPAIEIVFFRSVVTLLMSVWALRRASVPILGNNRKVLVLRGLFGAIALLLFFMLLQRIPLASAAVLHFIAPIFTALMAAVVLKERLLPLQFAFMLLSFAGILVMKSFDWRIGWLDVSMGVLSAFCAGCAYNCIRYLKGSEHPVVIVLYFPLVTVPLTIVWLFFDWVMPQGYDWLWLLAIGVLTQWAQVLMTKAYQAESAAKVAAASYIGIVYALGLGYVFFHETFTWQTLAGMLLVLAGVILNVVLTPALKKKQQKEVTS</sequence>
<dbReference type="GO" id="GO:0016020">
    <property type="term" value="C:membrane"/>
    <property type="evidence" value="ECO:0007669"/>
    <property type="project" value="UniProtKB-SubCell"/>
</dbReference>
<feature type="domain" description="EamA" evidence="6">
    <location>
        <begin position="147"/>
        <end position="274"/>
    </location>
</feature>
<dbReference type="AlphaFoldDB" id="A0A846MQA1"/>
<comment type="caution">
    <text evidence="7">The sequence shown here is derived from an EMBL/GenBank/DDBJ whole genome shotgun (WGS) entry which is preliminary data.</text>
</comment>
<organism evidence="7 8">
    <name type="scientific">Thermonema lapsum</name>
    <dbReference type="NCBI Taxonomy" id="28195"/>
    <lineage>
        <taxon>Bacteria</taxon>
        <taxon>Pseudomonadati</taxon>
        <taxon>Bacteroidota</taxon>
        <taxon>Cytophagia</taxon>
        <taxon>Cytophagales</taxon>
        <taxon>Thermonemataceae</taxon>
        <taxon>Thermonema</taxon>
    </lineage>
</organism>
<dbReference type="PANTHER" id="PTHR22911:SF6">
    <property type="entry name" value="SOLUTE CARRIER FAMILY 35 MEMBER G1"/>
    <property type="match status" value="1"/>
</dbReference>
<feature type="transmembrane region" description="Helical" evidence="5">
    <location>
        <begin position="67"/>
        <end position="85"/>
    </location>
</feature>
<keyword evidence="4 5" id="KW-0472">Membrane</keyword>
<evidence type="ECO:0000313" key="7">
    <source>
        <dbReference type="EMBL" id="NIK73639.1"/>
    </source>
</evidence>
<dbReference type="PANTHER" id="PTHR22911">
    <property type="entry name" value="ACYL-MALONYL CONDENSING ENZYME-RELATED"/>
    <property type="match status" value="1"/>
</dbReference>
<feature type="transmembrane region" description="Helical" evidence="5">
    <location>
        <begin position="143"/>
        <end position="163"/>
    </location>
</feature>
<name>A0A846MQA1_9BACT</name>
<dbReference type="InterPro" id="IPR000620">
    <property type="entry name" value="EamA_dom"/>
</dbReference>
<dbReference type="Gene3D" id="1.10.3730.20">
    <property type="match status" value="2"/>
</dbReference>